<dbReference type="AlphaFoldDB" id="A0AAV2DZI8"/>
<proteinExistence type="predicted"/>
<evidence type="ECO:0000313" key="2">
    <source>
        <dbReference type="EMBL" id="CAL1378862.1"/>
    </source>
</evidence>
<sequence length="120" mass="13197">MTSPLLKIATMKTLFAETLRCKIFLGCTLNLISSGITETFLYHIDNHMVRNSELYLPPTASSTPSSPPLRRRSTVASSSDFSQNQQQQSHLNSSHPAAPLPLSFPAHPRTPPPVKFALLP</sequence>
<organism evidence="2 3">
    <name type="scientific">Linum trigynum</name>
    <dbReference type="NCBI Taxonomy" id="586398"/>
    <lineage>
        <taxon>Eukaryota</taxon>
        <taxon>Viridiplantae</taxon>
        <taxon>Streptophyta</taxon>
        <taxon>Embryophyta</taxon>
        <taxon>Tracheophyta</taxon>
        <taxon>Spermatophyta</taxon>
        <taxon>Magnoliopsida</taxon>
        <taxon>eudicotyledons</taxon>
        <taxon>Gunneridae</taxon>
        <taxon>Pentapetalae</taxon>
        <taxon>rosids</taxon>
        <taxon>fabids</taxon>
        <taxon>Malpighiales</taxon>
        <taxon>Linaceae</taxon>
        <taxon>Linum</taxon>
    </lineage>
</organism>
<name>A0AAV2DZI8_9ROSI</name>
<dbReference type="Proteomes" id="UP001497516">
    <property type="component" value="Chromosome 3"/>
</dbReference>
<feature type="region of interest" description="Disordered" evidence="1">
    <location>
        <begin position="57"/>
        <end position="120"/>
    </location>
</feature>
<protein>
    <submittedName>
        <fullName evidence="2">Uncharacterized protein</fullName>
    </submittedName>
</protein>
<keyword evidence="3" id="KW-1185">Reference proteome</keyword>
<evidence type="ECO:0000256" key="1">
    <source>
        <dbReference type="SAM" id="MobiDB-lite"/>
    </source>
</evidence>
<evidence type="ECO:0000313" key="3">
    <source>
        <dbReference type="Proteomes" id="UP001497516"/>
    </source>
</evidence>
<feature type="compositionally biased region" description="Low complexity" evidence="1">
    <location>
        <begin position="77"/>
        <end position="95"/>
    </location>
</feature>
<dbReference type="EMBL" id="OZ034816">
    <property type="protein sequence ID" value="CAL1378862.1"/>
    <property type="molecule type" value="Genomic_DNA"/>
</dbReference>
<gene>
    <name evidence="2" type="ORF">LTRI10_LOCUS20413</name>
</gene>
<reference evidence="2 3" key="1">
    <citation type="submission" date="2024-04" db="EMBL/GenBank/DDBJ databases">
        <authorList>
            <person name="Fracassetti M."/>
        </authorList>
    </citation>
    <scope>NUCLEOTIDE SEQUENCE [LARGE SCALE GENOMIC DNA]</scope>
</reference>
<accession>A0AAV2DZI8</accession>